<dbReference type="AlphaFoldDB" id="A0A841JZX2"/>
<dbReference type="SUPFAM" id="SSF51735">
    <property type="entry name" value="NAD(P)-binding Rossmann-fold domains"/>
    <property type="match status" value="1"/>
</dbReference>
<dbReference type="Proteomes" id="UP000538666">
    <property type="component" value="Unassembled WGS sequence"/>
</dbReference>
<name>A0A841JZX2_9BACT</name>
<evidence type="ECO:0000313" key="3">
    <source>
        <dbReference type="Proteomes" id="UP000538666"/>
    </source>
</evidence>
<proteinExistence type="predicted"/>
<comment type="caution">
    <text evidence="2">The sequence shown here is derived from an EMBL/GenBank/DDBJ whole genome shotgun (WGS) entry which is preliminary data.</text>
</comment>
<protein>
    <recommendedName>
        <fullName evidence="1">CoA-binding domain-containing protein</fullName>
    </recommendedName>
</protein>
<accession>A0A841JZX2</accession>
<dbReference type="Pfam" id="PF13380">
    <property type="entry name" value="CoA_binding_2"/>
    <property type="match status" value="1"/>
</dbReference>
<dbReference type="Gene3D" id="3.40.50.720">
    <property type="entry name" value="NAD(P)-binding Rossmann-like Domain"/>
    <property type="match status" value="1"/>
</dbReference>
<dbReference type="RefSeq" id="WP_050061643.1">
    <property type="nucleotide sequence ID" value="NZ_JACHEK010000006.1"/>
</dbReference>
<dbReference type="EMBL" id="JACHEK010000006">
    <property type="protein sequence ID" value="MBB6145249.1"/>
    <property type="molecule type" value="Genomic_DNA"/>
</dbReference>
<dbReference type="PANTHER" id="PTHR33303:SF2">
    <property type="entry name" value="COA-BINDING DOMAIN-CONTAINING PROTEIN"/>
    <property type="match status" value="1"/>
</dbReference>
<evidence type="ECO:0000259" key="1">
    <source>
        <dbReference type="SMART" id="SM00881"/>
    </source>
</evidence>
<organism evidence="2 3">
    <name type="scientific">Silvibacterium bohemicum</name>
    <dbReference type="NCBI Taxonomy" id="1577686"/>
    <lineage>
        <taxon>Bacteria</taxon>
        <taxon>Pseudomonadati</taxon>
        <taxon>Acidobacteriota</taxon>
        <taxon>Terriglobia</taxon>
        <taxon>Terriglobales</taxon>
        <taxon>Acidobacteriaceae</taxon>
        <taxon>Silvibacterium</taxon>
    </lineage>
</organism>
<dbReference type="InterPro" id="IPR036291">
    <property type="entry name" value="NAD(P)-bd_dom_sf"/>
</dbReference>
<dbReference type="InterPro" id="IPR003781">
    <property type="entry name" value="CoA-bd"/>
</dbReference>
<dbReference type="OrthoDB" id="9804695at2"/>
<gene>
    <name evidence="2" type="ORF">HNQ77_003207</name>
</gene>
<feature type="domain" description="CoA-binding" evidence="1">
    <location>
        <begin position="11"/>
        <end position="107"/>
    </location>
</feature>
<sequence>MNEPAVIREILDHVKTIAVVGLTNKEGRASLGVSRFMQSRGYRIIPVNPLIESALGERAYPTLDEAVAGAGVTIDLVNVFRLPQYIPAVVEDTIRRNIPYLWIQEGIVHDEAAARAEAAGIKVVMDRCILKDRMAAGWGLAVQATPPAAGRFPSGQ</sequence>
<dbReference type="SMART" id="SM00881">
    <property type="entry name" value="CoA_binding"/>
    <property type="match status" value="1"/>
</dbReference>
<keyword evidence="3" id="KW-1185">Reference proteome</keyword>
<reference evidence="2 3" key="1">
    <citation type="submission" date="2020-08" db="EMBL/GenBank/DDBJ databases">
        <title>Genomic Encyclopedia of Type Strains, Phase IV (KMG-IV): sequencing the most valuable type-strain genomes for metagenomic binning, comparative biology and taxonomic classification.</title>
        <authorList>
            <person name="Goeker M."/>
        </authorList>
    </citation>
    <scope>NUCLEOTIDE SEQUENCE [LARGE SCALE GENOMIC DNA]</scope>
    <source>
        <strain evidence="2 3">DSM 103733</strain>
    </source>
</reference>
<evidence type="ECO:0000313" key="2">
    <source>
        <dbReference type="EMBL" id="MBB6145249.1"/>
    </source>
</evidence>
<dbReference type="PANTHER" id="PTHR33303">
    <property type="entry name" value="CYTOPLASMIC PROTEIN-RELATED"/>
    <property type="match status" value="1"/>
</dbReference>